<gene>
    <name evidence="8" type="primary">crr_2</name>
    <name evidence="8" type="ORF">BACCIP111895_01926</name>
</gene>
<dbReference type="PANTHER" id="PTHR45008">
    <property type="entry name" value="PTS SYSTEM GLUCOSE-SPECIFIC EIIA COMPONENT"/>
    <property type="match status" value="1"/>
</dbReference>
<evidence type="ECO:0000256" key="1">
    <source>
        <dbReference type="ARBA" id="ARBA00004496"/>
    </source>
</evidence>
<dbReference type="InterPro" id="IPR050890">
    <property type="entry name" value="PTS_EIIA_component"/>
</dbReference>
<evidence type="ECO:0000256" key="6">
    <source>
        <dbReference type="ARBA" id="ARBA00022777"/>
    </source>
</evidence>
<dbReference type="NCBIfam" id="TIGR00830">
    <property type="entry name" value="PTBA"/>
    <property type="match status" value="1"/>
</dbReference>
<dbReference type="InterPro" id="IPR001127">
    <property type="entry name" value="PTS_EIIA_1_perm"/>
</dbReference>
<protein>
    <submittedName>
        <fullName evidence="8">PTS system glucose-specific EIIA component</fullName>
    </submittedName>
</protein>
<keyword evidence="2" id="KW-0813">Transport</keyword>
<dbReference type="PANTHER" id="PTHR45008:SF1">
    <property type="entry name" value="PTS SYSTEM GLUCOSE-SPECIFIC EIIA COMPONENT"/>
    <property type="match status" value="1"/>
</dbReference>
<comment type="subcellular location">
    <subcellularLocation>
        <location evidence="1">Cytoplasm</location>
    </subcellularLocation>
</comment>
<organism evidence="8 9">
    <name type="scientific">Neobacillus rhizosphaerae</name>
    <dbReference type="NCBI Taxonomy" id="2880965"/>
    <lineage>
        <taxon>Bacteria</taxon>
        <taxon>Bacillati</taxon>
        <taxon>Bacillota</taxon>
        <taxon>Bacilli</taxon>
        <taxon>Bacillales</taxon>
        <taxon>Bacillaceae</taxon>
        <taxon>Neobacillus</taxon>
    </lineage>
</organism>
<dbReference type="Pfam" id="PF00358">
    <property type="entry name" value="PTS_EIIA_1"/>
    <property type="match status" value="1"/>
</dbReference>
<evidence type="ECO:0000259" key="7">
    <source>
        <dbReference type="PROSITE" id="PS51093"/>
    </source>
</evidence>
<accession>A0ABN8KPX0</accession>
<feature type="domain" description="PTS EIIA type-1" evidence="7">
    <location>
        <begin position="43"/>
        <end position="147"/>
    </location>
</feature>
<dbReference type="SUPFAM" id="SSF51261">
    <property type="entry name" value="Duplicated hybrid motif"/>
    <property type="match status" value="1"/>
</dbReference>
<evidence type="ECO:0000256" key="4">
    <source>
        <dbReference type="ARBA" id="ARBA00022679"/>
    </source>
</evidence>
<dbReference type="PROSITE" id="PS00371">
    <property type="entry name" value="PTS_EIIA_TYPE_1_HIS"/>
    <property type="match status" value="1"/>
</dbReference>
<name>A0ABN8KPX0_9BACI</name>
<evidence type="ECO:0000256" key="3">
    <source>
        <dbReference type="ARBA" id="ARBA00022597"/>
    </source>
</evidence>
<dbReference type="PROSITE" id="PS51093">
    <property type="entry name" value="PTS_EIIA_TYPE_1"/>
    <property type="match status" value="1"/>
</dbReference>
<keyword evidence="5" id="KW-0598">Phosphotransferase system</keyword>
<keyword evidence="9" id="KW-1185">Reference proteome</keyword>
<evidence type="ECO:0000313" key="9">
    <source>
        <dbReference type="Proteomes" id="UP000838308"/>
    </source>
</evidence>
<reference evidence="8" key="1">
    <citation type="submission" date="2022-04" db="EMBL/GenBank/DDBJ databases">
        <authorList>
            <person name="Criscuolo A."/>
        </authorList>
    </citation>
    <scope>NUCLEOTIDE SEQUENCE</scope>
    <source>
        <strain evidence="8">CIP111895</strain>
    </source>
</reference>
<evidence type="ECO:0000313" key="8">
    <source>
        <dbReference type="EMBL" id="CAH2714750.1"/>
    </source>
</evidence>
<keyword evidence="3" id="KW-0762">Sugar transport</keyword>
<comment type="caution">
    <text evidence="8">The sequence shown here is derived from an EMBL/GenBank/DDBJ whole genome shotgun (WGS) entry which is preliminary data.</text>
</comment>
<dbReference type="Proteomes" id="UP000838308">
    <property type="component" value="Unassembled WGS sequence"/>
</dbReference>
<proteinExistence type="predicted"/>
<keyword evidence="6" id="KW-0418">Kinase</keyword>
<dbReference type="InterPro" id="IPR011055">
    <property type="entry name" value="Dup_hybrid_motif"/>
</dbReference>
<keyword evidence="4" id="KW-0808">Transferase</keyword>
<evidence type="ECO:0000256" key="5">
    <source>
        <dbReference type="ARBA" id="ARBA00022683"/>
    </source>
</evidence>
<evidence type="ECO:0000256" key="2">
    <source>
        <dbReference type="ARBA" id="ARBA00022448"/>
    </source>
</evidence>
<dbReference type="EMBL" id="CALBWS010000010">
    <property type="protein sequence ID" value="CAH2714750.1"/>
    <property type="molecule type" value="Genomic_DNA"/>
</dbReference>
<sequence>MTNQTVEKEVINMFSRFKKSPTNSEELFAPVNGDVVEITEVPDVVFSQKMMGDGFGIIPKDGRVLSPVEGKIVQIFPTKHALGIETKSGLELLIHIGLETVTLKGEGYDVIVSEGQSVKVGDPLVNVDLQLLEEHSLEIITPVVITNFADKVKRLHVTTEGTVSAGQAIAIVELN</sequence>
<dbReference type="Gene3D" id="2.70.70.10">
    <property type="entry name" value="Glucose Permease (Domain IIA)"/>
    <property type="match status" value="1"/>
</dbReference>